<evidence type="ECO:0000313" key="3">
    <source>
        <dbReference type="EMBL" id="RFU84650.1"/>
    </source>
</evidence>
<protein>
    <submittedName>
        <fullName evidence="3">Uncharacterized protein</fullName>
    </submittedName>
</protein>
<sequence>MRTRRAPLLAAAFLAALASSGAVPAAAHVPAAPPAAVRPPTCATGEGRTPEPAESVPFPVRARILDGPDRYRPGDAPAKWRIELANTTDRPCARIHPVVVLVDRARTLTADDVRLEFRDPEGKWLPVQIEHTDRDENVGVLEDGSAPGEGFPGFVVAPRDTLPVELRLSFAAGARPDPRADAVAAKVALVQRRDDDGDWVGESGAYTFALDRPARGQASPPGRDPQASPRETANPDASGRRPGTDPEPDTETSPGSGRAPGTGDAPTTGEAPTTDDPGHPDAPRGGPARLAETGEAGAAGERDALARLAAIERKKEAEAKRKAEELARKQAA</sequence>
<feature type="non-terminal residue" evidence="3">
    <location>
        <position position="332"/>
    </location>
</feature>
<feature type="compositionally biased region" description="Low complexity" evidence="1">
    <location>
        <begin position="288"/>
        <end position="299"/>
    </location>
</feature>
<feature type="signal peptide" evidence="2">
    <location>
        <begin position="1"/>
        <end position="25"/>
    </location>
</feature>
<dbReference type="PROSITE" id="PS51318">
    <property type="entry name" value="TAT"/>
    <property type="match status" value="1"/>
</dbReference>
<keyword evidence="2" id="KW-0732">Signal</keyword>
<feature type="region of interest" description="Disordered" evidence="1">
    <location>
        <begin position="31"/>
        <end position="54"/>
    </location>
</feature>
<dbReference type="RefSeq" id="WP_128557755.1">
    <property type="nucleotide sequence ID" value="NZ_QUAK01000117.1"/>
</dbReference>
<dbReference type="AlphaFoldDB" id="A0A372M212"/>
<keyword evidence="4" id="KW-1185">Reference proteome</keyword>
<dbReference type="OrthoDB" id="4336829at2"/>
<name>A0A372M212_9ACTN</name>
<feature type="chain" id="PRO_5038917468" evidence="2">
    <location>
        <begin position="26"/>
        <end position="332"/>
    </location>
</feature>
<proteinExistence type="predicted"/>
<dbReference type="Proteomes" id="UP000263094">
    <property type="component" value="Unassembled WGS sequence"/>
</dbReference>
<gene>
    <name evidence="3" type="ORF">DY218_21635</name>
</gene>
<organism evidence="3 4">
    <name type="scientific">Streptomyces triticagri</name>
    <dbReference type="NCBI Taxonomy" id="2293568"/>
    <lineage>
        <taxon>Bacteria</taxon>
        <taxon>Bacillati</taxon>
        <taxon>Actinomycetota</taxon>
        <taxon>Actinomycetes</taxon>
        <taxon>Kitasatosporales</taxon>
        <taxon>Streptomycetaceae</taxon>
        <taxon>Streptomyces</taxon>
    </lineage>
</organism>
<evidence type="ECO:0000256" key="1">
    <source>
        <dbReference type="SAM" id="MobiDB-lite"/>
    </source>
</evidence>
<evidence type="ECO:0000256" key="2">
    <source>
        <dbReference type="SAM" id="SignalP"/>
    </source>
</evidence>
<accession>A0A372M212</accession>
<comment type="caution">
    <text evidence="3">The sequence shown here is derived from an EMBL/GenBank/DDBJ whole genome shotgun (WGS) entry which is preliminary data.</text>
</comment>
<evidence type="ECO:0000313" key="4">
    <source>
        <dbReference type="Proteomes" id="UP000263094"/>
    </source>
</evidence>
<reference evidence="3 4" key="1">
    <citation type="submission" date="2018-08" db="EMBL/GenBank/DDBJ databases">
        <title>Isolation, diversity and antifungal activity of Actinobacteria from wheat.</title>
        <authorList>
            <person name="Han C."/>
        </authorList>
    </citation>
    <scope>NUCLEOTIDE SEQUENCE [LARGE SCALE GENOMIC DNA]</scope>
    <source>
        <strain evidence="3 4">NEAU-YY421</strain>
    </source>
</reference>
<dbReference type="EMBL" id="QUAK01000117">
    <property type="protein sequence ID" value="RFU84650.1"/>
    <property type="molecule type" value="Genomic_DNA"/>
</dbReference>
<dbReference type="InterPro" id="IPR006311">
    <property type="entry name" value="TAT_signal"/>
</dbReference>
<feature type="region of interest" description="Disordered" evidence="1">
    <location>
        <begin position="208"/>
        <end position="303"/>
    </location>
</feature>